<dbReference type="AlphaFoldDB" id="A0A0M2PUS9"/>
<keyword evidence="2" id="KW-1185">Reference proteome</keyword>
<sequence>MLSLTYDLDPDRENRIAEEVLVDTYDLYEVIAAWFTYLEDRLSFPFQAHWGDPDNGDTVMVRDFDEDNECDTNVFMKVVYDDGEVEDEISILLTDLFPIDADEESQRAIADWHYWVAQGNLESFDEDNDDEY</sequence>
<proteinExistence type="predicted"/>
<gene>
    <name evidence="1" type="ORF">PROH_20850</name>
</gene>
<evidence type="ECO:0008006" key="3">
    <source>
        <dbReference type="Google" id="ProtNLM"/>
    </source>
</evidence>
<dbReference type="InterPro" id="IPR020994">
    <property type="entry name" value="Uncharacterised_Ca-bd_CcbP"/>
</dbReference>
<dbReference type="Proteomes" id="UP000034681">
    <property type="component" value="Unassembled WGS sequence"/>
</dbReference>
<comment type="caution">
    <text evidence="1">The sequence shown here is derived from an EMBL/GenBank/DDBJ whole genome shotgun (WGS) entry which is preliminary data.</text>
</comment>
<dbReference type="EMBL" id="AJTX02000010">
    <property type="protein sequence ID" value="KKI98146.1"/>
    <property type="molecule type" value="Genomic_DNA"/>
</dbReference>
<name>A0A0M2PUS9_PROHO</name>
<accession>A0A0M2PUS9</accession>
<dbReference type="eggNOG" id="ENOG5032UTJ">
    <property type="taxonomic scope" value="Bacteria"/>
</dbReference>
<dbReference type="RefSeq" id="WP_017713298.1">
    <property type="nucleotide sequence ID" value="NZ_KB235939.1"/>
</dbReference>
<dbReference type="Gene3D" id="6.10.140.400">
    <property type="match status" value="2"/>
</dbReference>
<evidence type="ECO:0000313" key="1">
    <source>
        <dbReference type="EMBL" id="KKI98146.1"/>
    </source>
</evidence>
<organism evidence="1 2">
    <name type="scientific">Prochlorothrix hollandica PCC 9006 = CALU 1027</name>
    <dbReference type="NCBI Taxonomy" id="317619"/>
    <lineage>
        <taxon>Bacteria</taxon>
        <taxon>Bacillati</taxon>
        <taxon>Cyanobacteriota</taxon>
        <taxon>Cyanophyceae</taxon>
        <taxon>Prochlorotrichales</taxon>
        <taxon>Prochlorotrichaceae</taxon>
        <taxon>Prochlorothrix</taxon>
    </lineage>
</organism>
<reference evidence="1" key="1">
    <citation type="submission" date="2012-04" db="EMBL/GenBank/DDBJ databases">
        <authorList>
            <person name="Borisov I.G."/>
            <person name="Ivanikova N.V."/>
            <person name="Pinevich A.V."/>
        </authorList>
    </citation>
    <scope>NUCLEOTIDE SEQUENCE</scope>
    <source>
        <strain evidence="1">CALU 1027</strain>
    </source>
</reference>
<protein>
    <recommendedName>
        <fullName evidence="3">Calcium-binding protein</fullName>
    </recommendedName>
</protein>
<dbReference type="Pfam" id="PF11535">
    <property type="entry name" value="Calci_bind_CcbP"/>
    <property type="match status" value="1"/>
</dbReference>
<dbReference type="OrthoDB" id="894072at2"/>
<evidence type="ECO:0000313" key="2">
    <source>
        <dbReference type="Proteomes" id="UP000034681"/>
    </source>
</evidence>